<reference evidence="1" key="1">
    <citation type="submission" date="2018-01" db="EMBL/GenBank/DDBJ databases">
        <authorList>
            <person name="Krukenberg V."/>
        </authorList>
    </citation>
    <scope>NUCLEOTIDE SEQUENCE</scope>
    <source>
        <strain evidence="1">E20ANME2</strain>
    </source>
</reference>
<dbReference type="Proteomes" id="UP000248329">
    <property type="component" value="Unassembled WGS sequence"/>
</dbReference>
<dbReference type="EMBL" id="PQXF01000001">
    <property type="protein sequence ID" value="PXF62095.1"/>
    <property type="molecule type" value="Genomic_DNA"/>
</dbReference>
<gene>
    <name evidence="1" type="ORF">C4B59_00310</name>
</gene>
<sequence length="84" mass="9388">MSVSHETGHHAYPCGLESVVGASEVPETLLGRERGKSKELIDLMGFARDKKNNHWCAQKWQNNPAISGNRSSSEMMFHPRTSFS</sequence>
<accession>A0AC61L6W2</accession>
<evidence type="ECO:0000313" key="2">
    <source>
        <dbReference type="Proteomes" id="UP000248329"/>
    </source>
</evidence>
<organism evidence="1 2">
    <name type="scientific">Candidatus Methanogaster sp</name>
    <dbReference type="NCBI Taxonomy" id="3386292"/>
    <lineage>
        <taxon>Archaea</taxon>
        <taxon>Methanobacteriati</taxon>
        <taxon>Methanobacteriota</taxon>
        <taxon>Stenosarchaea group</taxon>
        <taxon>Methanomicrobia</taxon>
        <taxon>Methanosarcinales</taxon>
        <taxon>ANME-2 cluster</taxon>
        <taxon>Candidatus Methanogasteraceae</taxon>
        <taxon>Candidatus Methanogaster</taxon>
    </lineage>
</organism>
<name>A0AC61L6W2_9EURY</name>
<comment type="caution">
    <text evidence="1">The sequence shown here is derived from an EMBL/GenBank/DDBJ whole genome shotgun (WGS) entry which is preliminary data.</text>
</comment>
<protein>
    <submittedName>
        <fullName evidence="1">Uncharacterized protein</fullName>
    </submittedName>
</protein>
<proteinExistence type="predicted"/>
<evidence type="ECO:0000313" key="1">
    <source>
        <dbReference type="EMBL" id="PXF62095.1"/>
    </source>
</evidence>